<dbReference type="PROSITE" id="PS50937">
    <property type="entry name" value="HTH_MERR_2"/>
    <property type="match status" value="1"/>
</dbReference>
<protein>
    <submittedName>
        <fullName evidence="3">Transcriptional regulator, MerR family</fullName>
    </submittedName>
</protein>
<evidence type="ECO:0000259" key="2">
    <source>
        <dbReference type="PROSITE" id="PS50937"/>
    </source>
</evidence>
<dbReference type="SMART" id="SM00422">
    <property type="entry name" value="HTH_MERR"/>
    <property type="match status" value="1"/>
</dbReference>
<evidence type="ECO:0000256" key="1">
    <source>
        <dbReference type="ARBA" id="ARBA00023125"/>
    </source>
</evidence>
<dbReference type="InterPro" id="IPR047057">
    <property type="entry name" value="MerR_fam"/>
</dbReference>
<sequence>MNIKLPDKLFFKIGEVADIADVEQHVLRYWEDEFEDLKPDKNRSGQRLYQKKDIERILEIKQLLYHDKYTIAGAKQRLKQRRKGASQLDFGFDRGAFIDLKNRIQEELESILEILDKK</sequence>
<dbReference type="PANTHER" id="PTHR30204">
    <property type="entry name" value="REDOX-CYCLING DRUG-SENSING TRANSCRIPTIONAL ACTIVATOR SOXR"/>
    <property type="match status" value="1"/>
</dbReference>
<name>A0ABN8VZQ3_9BACT</name>
<dbReference type="SUPFAM" id="SSF46955">
    <property type="entry name" value="Putative DNA-binding domain"/>
    <property type="match status" value="1"/>
</dbReference>
<dbReference type="Proteomes" id="UP001157733">
    <property type="component" value="Chromosome"/>
</dbReference>
<organism evidence="3 4">
    <name type="scientific">Nitrospina watsonii</name>
    <dbReference type="NCBI Taxonomy" id="1323948"/>
    <lineage>
        <taxon>Bacteria</taxon>
        <taxon>Pseudomonadati</taxon>
        <taxon>Nitrospinota/Tectimicrobiota group</taxon>
        <taxon>Nitrospinota</taxon>
        <taxon>Nitrospinia</taxon>
        <taxon>Nitrospinales</taxon>
        <taxon>Nitrospinaceae</taxon>
        <taxon>Nitrospina</taxon>
    </lineage>
</organism>
<dbReference type="PANTHER" id="PTHR30204:SF15">
    <property type="entry name" value="BLL5018 PROTEIN"/>
    <property type="match status" value="1"/>
</dbReference>
<dbReference type="RefSeq" id="WP_282010923.1">
    <property type="nucleotide sequence ID" value="NZ_OX336137.1"/>
</dbReference>
<dbReference type="EMBL" id="OX336137">
    <property type="protein sequence ID" value="CAI2718012.1"/>
    <property type="molecule type" value="Genomic_DNA"/>
</dbReference>
<dbReference type="InterPro" id="IPR009061">
    <property type="entry name" value="DNA-bd_dom_put_sf"/>
</dbReference>
<accession>A0ABN8VZQ3</accession>
<dbReference type="Gene3D" id="1.10.1660.10">
    <property type="match status" value="1"/>
</dbReference>
<reference evidence="3 4" key="1">
    <citation type="submission" date="2022-09" db="EMBL/GenBank/DDBJ databases">
        <authorList>
            <person name="Kop L."/>
        </authorList>
    </citation>
    <scope>NUCLEOTIDE SEQUENCE [LARGE SCALE GENOMIC DNA]</scope>
    <source>
        <strain evidence="3 4">347</strain>
    </source>
</reference>
<evidence type="ECO:0000313" key="4">
    <source>
        <dbReference type="Proteomes" id="UP001157733"/>
    </source>
</evidence>
<dbReference type="Pfam" id="PF13411">
    <property type="entry name" value="MerR_1"/>
    <property type="match status" value="1"/>
</dbReference>
<evidence type="ECO:0000313" key="3">
    <source>
        <dbReference type="EMBL" id="CAI2718012.1"/>
    </source>
</evidence>
<keyword evidence="1" id="KW-0238">DNA-binding</keyword>
<dbReference type="InterPro" id="IPR000551">
    <property type="entry name" value="MerR-type_HTH_dom"/>
</dbReference>
<feature type="domain" description="HTH merR-type" evidence="2">
    <location>
        <begin position="10"/>
        <end position="80"/>
    </location>
</feature>
<proteinExistence type="predicted"/>
<gene>
    <name evidence="3" type="ORF">NSPWAT_1153</name>
</gene>
<dbReference type="CDD" id="cd04765">
    <property type="entry name" value="HTH_MlrA-like_sg2"/>
    <property type="match status" value="1"/>
</dbReference>
<keyword evidence="4" id="KW-1185">Reference proteome</keyword>